<organism evidence="4 5">
    <name type="scientific">Acidithiobacillus ferrooxidans</name>
    <name type="common">Thiobacillus ferrooxidans</name>
    <dbReference type="NCBI Taxonomy" id="920"/>
    <lineage>
        <taxon>Bacteria</taxon>
        <taxon>Pseudomonadati</taxon>
        <taxon>Pseudomonadota</taxon>
        <taxon>Acidithiobacillia</taxon>
        <taxon>Acidithiobacillales</taxon>
        <taxon>Acidithiobacillaceae</taxon>
        <taxon>Acidithiobacillus</taxon>
    </lineage>
</organism>
<evidence type="ECO:0000256" key="3">
    <source>
        <dbReference type="ARBA" id="ARBA00022729"/>
    </source>
</evidence>
<dbReference type="PANTHER" id="PTHR30632:SF0">
    <property type="entry name" value="SULFATE-BINDING PROTEIN"/>
    <property type="match status" value="1"/>
</dbReference>
<evidence type="ECO:0000313" key="5">
    <source>
        <dbReference type="Proteomes" id="UP000248886"/>
    </source>
</evidence>
<dbReference type="OMA" id="DMYISAN"/>
<reference evidence="4 5" key="1">
    <citation type="submission" date="2018-06" db="EMBL/GenBank/DDBJ databases">
        <title>Draft sequence of Acidithiobacillus ferrooxidans CCM 4253.</title>
        <authorList>
            <person name="Moya-Beltran A."/>
            <person name="Castro M."/>
            <person name="Covarrubias P.C."/>
            <person name="Issotta F."/>
            <person name="Janiczek O."/>
            <person name="Mandl M."/>
            <person name="Kucera J."/>
            <person name="Quatrini R."/>
        </authorList>
    </citation>
    <scope>NUCLEOTIDE SEQUENCE [LARGE SCALE GENOMIC DNA]</scope>
    <source>
        <strain evidence="4 5">CCM 4253</strain>
    </source>
</reference>
<dbReference type="Pfam" id="PF13531">
    <property type="entry name" value="SBP_bac_11"/>
    <property type="match status" value="1"/>
</dbReference>
<sequence length="239" mass="25858">MTNALHLFASLTLAEPFQDIIQGFTSAHPDVSVKPTYGFCGALMEQMAAGAPADVFAPSSEPMLAKAAEQGFVQTDTAVNYARNRLVLVSLMRDYPVAPKLEDLMEERYARIAMGDPESVPPGRYARMALEKAGLWQDLTARLQKYPDGLQPLKAVLEGRADAAFIFASTANSAWGKAHVVDIPVGVSMHYPVAVTSKSEEPELARAFIAYLQTDSAQKILEVTGFAHALSAKPLPNSF</sequence>
<dbReference type="SMR" id="A0A2W1K4E1"/>
<dbReference type="SUPFAM" id="SSF53850">
    <property type="entry name" value="Periplasmic binding protein-like II"/>
    <property type="match status" value="1"/>
</dbReference>
<dbReference type="GO" id="GO:0046872">
    <property type="term" value="F:metal ion binding"/>
    <property type="evidence" value="ECO:0007669"/>
    <property type="project" value="UniProtKB-KW"/>
</dbReference>
<dbReference type="Proteomes" id="UP000248886">
    <property type="component" value="Unassembled WGS sequence"/>
</dbReference>
<name>A0A2W1K4E1_ACIFR</name>
<comment type="similarity">
    <text evidence="1">Belongs to the bacterial solute-binding protein ModA family.</text>
</comment>
<evidence type="ECO:0000313" key="4">
    <source>
        <dbReference type="EMBL" id="PZD81678.1"/>
    </source>
</evidence>
<dbReference type="InterPro" id="IPR050682">
    <property type="entry name" value="ModA/WtpA"/>
</dbReference>
<proteinExistence type="inferred from homology"/>
<accession>A0A2W1K4E1</accession>
<dbReference type="GeneID" id="65280712"/>
<dbReference type="GO" id="GO:0015689">
    <property type="term" value="P:molybdate ion transport"/>
    <property type="evidence" value="ECO:0007669"/>
    <property type="project" value="InterPro"/>
</dbReference>
<keyword evidence="3" id="KW-0732">Signal</keyword>
<dbReference type="EMBL" id="QKQP01000001">
    <property type="protein sequence ID" value="PZD81678.1"/>
    <property type="molecule type" value="Genomic_DNA"/>
</dbReference>
<keyword evidence="2" id="KW-0479">Metal-binding</keyword>
<dbReference type="NCBIfam" id="TIGR01256">
    <property type="entry name" value="modA"/>
    <property type="match status" value="1"/>
</dbReference>
<dbReference type="GO" id="GO:0030973">
    <property type="term" value="F:molybdate ion binding"/>
    <property type="evidence" value="ECO:0007669"/>
    <property type="project" value="TreeGrafter"/>
</dbReference>
<dbReference type="Gene3D" id="3.40.190.10">
    <property type="entry name" value="Periplasmic binding protein-like II"/>
    <property type="match status" value="2"/>
</dbReference>
<protein>
    <submittedName>
        <fullName evidence="4">Molybdate ABC transporter substrate-binding protein</fullName>
    </submittedName>
</protein>
<dbReference type="OrthoDB" id="9785015at2"/>
<dbReference type="InterPro" id="IPR005950">
    <property type="entry name" value="ModA"/>
</dbReference>
<gene>
    <name evidence="4" type="primary">modA</name>
    <name evidence="4" type="ORF">DN052_00940</name>
</gene>
<dbReference type="PIRSF" id="PIRSF004846">
    <property type="entry name" value="ModA"/>
    <property type="match status" value="1"/>
</dbReference>
<dbReference type="AlphaFoldDB" id="A0A2W1K4E1"/>
<dbReference type="RefSeq" id="WP_012536558.1">
    <property type="nucleotide sequence ID" value="NZ_AP025160.1"/>
</dbReference>
<evidence type="ECO:0000256" key="2">
    <source>
        <dbReference type="ARBA" id="ARBA00022723"/>
    </source>
</evidence>
<comment type="caution">
    <text evidence="4">The sequence shown here is derived from an EMBL/GenBank/DDBJ whole genome shotgun (WGS) entry which is preliminary data.</text>
</comment>
<dbReference type="PANTHER" id="PTHR30632">
    <property type="entry name" value="MOLYBDATE-BINDING PERIPLASMIC PROTEIN"/>
    <property type="match status" value="1"/>
</dbReference>
<evidence type="ECO:0000256" key="1">
    <source>
        <dbReference type="ARBA" id="ARBA00009175"/>
    </source>
</evidence>